<reference evidence="2" key="1">
    <citation type="journal article" date="2023" name="G3 (Bethesda)">
        <title>Genome assembly and association tests identify interacting loci associated with vigor, precocity, and sex in interspecific pistachio rootstocks.</title>
        <authorList>
            <person name="Palmer W."/>
            <person name="Jacygrad E."/>
            <person name="Sagayaradj S."/>
            <person name="Cavanaugh K."/>
            <person name="Han R."/>
            <person name="Bertier L."/>
            <person name="Beede B."/>
            <person name="Kafkas S."/>
            <person name="Golino D."/>
            <person name="Preece J."/>
            <person name="Michelmore R."/>
        </authorList>
    </citation>
    <scope>NUCLEOTIDE SEQUENCE [LARGE SCALE GENOMIC DNA]</scope>
</reference>
<dbReference type="Proteomes" id="UP001164250">
    <property type="component" value="Chromosome 10"/>
</dbReference>
<evidence type="ECO:0000313" key="1">
    <source>
        <dbReference type="EMBL" id="KAJ0085320.1"/>
    </source>
</evidence>
<evidence type="ECO:0000313" key="2">
    <source>
        <dbReference type="Proteomes" id="UP001164250"/>
    </source>
</evidence>
<sequence length="207" mass="23798">MLHFYSQELRCLITQPELEIVIPGSQVPDWFIYQSKGASIRIFPQVHLNVDICRGLALCAAFSVHPKKGSRPDDKMIELYCVLEIDNSLRKTYSLTLTIDSLAKSDHLWLTYYSRGYLFDKNPQGFHSLSVVSFQYANQDCVTLKVKECGFRPVYNSDVEEFIRASNNPSTSSGILGHNRLAVTSTIIKRSRDYYFSDQQPYPKRLR</sequence>
<dbReference type="EMBL" id="CM047906">
    <property type="protein sequence ID" value="KAJ0085320.1"/>
    <property type="molecule type" value="Genomic_DNA"/>
</dbReference>
<accession>A0ACC1AGB6</accession>
<protein>
    <submittedName>
        <fullName evidence="1">Uncharacterized protein</fullName>
    </submittedName>
</protein>
<keyword evidence="2" id="KW-1185">Reference proteome</keyword>
<gene>
    <name evidence="1" type="ORF">Patl1_07238</name>
</gene>
<name>A0ACC1AGB6_9ROSI</name>
<organism evidence="1 2">
    <name type="scientific">Pistacia atlantica</name>
    <dbReference type="NCBI Taxonomy" id="434234"/>
    <lineage>
        <taxon>Eukaryota</taxon>
        <taxon>Viridiplantae</taxon>
        <taxon>Streptophyta</taxon>
        <taxon>Embryophyta</taxon>
        <taxon>Tracheophyta</taxon>
        <taxon>Spermatophyta</taxon>
        <taxon>Magnoliopsida</taxon>
        <taxon>eudicotyledons</taxon>
        <taxon>Gunneridae</taxon>
        <taxon>Pentapetalae</taxon>
        <taxon>rosids</taxon>
        <taxon>malvids</taxon>
        <taxon>Sapindales</taxon>
        <taxon>Anacardiaceae</taxon>
        <taxon>Pistacia</taxon>
    </lineage>
</organism>
<comment type="caution">
    <text evidence="1">The sequence shown here is derived from an EMBL/GenBank/DDBJ whole genome shotgun (WGS) entry which is preliminary data.</text>
</comment>
<proteinExistence type="predicted"/>